<organism evidence="3 4">
    <name type="scientific">Rotaria magnacalcarata</name>
    <dbReference type="NCBI Taxonomy" id="392030"/>
    <lineage>
        <taxon>Eukaryota</taxon>
        <taxon>Metazoa</taxon>
        <taxon>Spiralia</taxon>
        <taxon>Gnathifera</taxon>
        <taxon>Rotifera</taxon>
        <taxon>Eurotatoria</taxon>
        <taxon>Bdelloidea</taxon>
        <taxon>Philodinida</taxon>
        <taxon>Philodinidae</taxon>
        <taxon>Rotaria</taxon>
    </lineage>
</organism>
<dbReference type="InterPro" id="IPR024079">
    <property type="entry name" value="MetalloPept_cat_dom_sf"/>
</dbReference>
<dbReference type="AlphaFoldDB" id="A0A8S3G0P6"/>
<gene>
    <name evidence="3" type="ORF">BYL167_LOCUS70517</name>
</gene>
<dbReference type="EMBL" id="CAJOBH010252958">
    <property type="protein sequence ID" value="CAF5142740.1"/>
    <property type="molecule type" value="Genomic_DNA"/>
</dbReference>
<feature type="domain" description="Peptidase M12A" evidence="2">
    <location>
        <begin position="1"/>
        <end position="37"/>
    </location>
</feature>
<dbReference type="GO" id="GO:0004222">
    <property type="term" value="F:metalloendopeptidase activity"/>
    <property type="evidence" value="ECO:0007669"/>
    <property type="project" value="InterPro"/>
</dbReference>
<accession>A0A8S3G0P6</accession>
<evidence type="ECO:0000313" key="4">
    <source>
        <dbReference type="Proteomes" id="UP000681967"/>
    </source>
</evidence>
<comment type="caution">
    <text evidence="3">The sequence shown here is derived from an EMBL/GenBank/DDBJ whole genome shotgun (WGS) entry which is preliminary data.</text>
</comment>
<proteinExistence type="predicted"/>
<protein>
    <recommendedName>
        <fullName evidence="2">Peptidase M12A domain-containing protein</fullName>
    </recommendedName>
</protein>
<evidence type="ECO:0000256" key="1">
    <source>
        <dbReference type="PROSITE-ProRule" id="PRU01211"/>
    </source>
</evidence>
<evidence type="ECO:0000313" key="3">
    <source>
        <dbReference type="EMBL" id="CAF5142740.1"/>
    </source>
</evidence>
<reference evidence="3" key="1">
    <citation type="submission" date="2021-02" db="EMBL/GenBank/DDBJ databases">
        <authorList>
            <person name="Nowell W R."/>
        </authorList>
    </citation>
    <scope>NUCLEOTIDE SEQUENCE</scope>
</reference>
<dbReference type="PROSITE" id="PS51864">
    <property type="entry name" value="ASTACIN"/>
    <property type="match status" value="1"/>
</dbReference>
<dbReference type="InterPro" id="IPR001506">
    <property type="entry name" value="Peptidase_M12A"/>
</dbReference>
<feature type="non-terminal residue" evidence="3">
    <location>
        <position position="1"/>
    </location>
</feature>
<name>A0A8S3G0P6_9BILA</name>
<dbReference type="Gene3D" id="3.40.390.10">
    <property type="entry name" value="Collagenase (Catalytic Domain)"/>
    <property type="match status" value="1"/>
</dbReference>
<sequence>ANGLPTITPKQAGAIIGQRDQVSAIDINEIRQFYSCTI</sequence>
<comment type="caution">
    <text evidence="1">Lacks conserved residue(s) required for the propagation of feature annotation.</text>
</comment>
<evidence type="ECO:0000259" key="2">
    <source>
        <dbReference type="PROSITE" id="PS51864"/>
    </source>
</evidence>
<dbReference type="Proteomes" id="UP000681967">
    <property type="component" value="Unassembled WGS sequence"/>
</dbReference>
<dbReference type="GO" id="GO:0006508">
    <property type="term" value="P:proteolysis"/>
    <property type="evidence" value="ECO:0007669"/>
    <property type="project" value="InterPro"/>
</dbReference>